<sequence length="621" mass="70528">MFIEGTCHDIEDLLSEDFVSEAHGLKLPQGTYDDLNRDHPTGYTYEGDGLLPVEGTFEDLGDLLRSYEIRGVDDTFLTYKLLEHILNEGRIEAELRHSSPQLNEQQINDYVGLILGTSEEPKVKDYLRIFAILLLIDRPGDIGSFINSGFNDHRLPIVVRPNPITLLRKLACFQNWKPNWLDAFLTFQWRVTTPFFDTTTNGKVLSLPLQTKKPWRISTATKSMTKDETVEMAGAYGTVTRVDIHPTSHAFQHLLLGCAKFAIKTLHTSDYRAKKEFQDEWNMLQRFNGHVHPHLVTALGAFNQGEKWSFIFPNAAHDLEEYLAIVQPPRGQDGACWVSKQILGLTGALHTIHNPEHLVADTKRFGRHGDIKCDNILCFQRSGTTAEMILVISDFGLSAFNRDTSRSNIPNKKVPPVPGYRPPECDIEGGTISRAFDIWTLGCLFLEFITWFLGGIEYVNQFCKERQTIYINGSLNDIFFSFKRSGQDGSLVAQVKPEVTEWIYKLRQNPSCSSFVHSILDIIENEMLVVLSVDQVRAGSGRVLNSLKEIDKRCRHEAEFTKGKPWDSMQVDQCRDDVAVEAIPNDYTRGVIQSLQVQLPIHTGRTRKSLRAEELKKIDEN</sequence>
<dbReference type="PANTHER" id="PTHR24359:SF37">
    <property type="entry name" value="PROTEIN KINASE DOMAIN-CONTAINING PROTEIN"/>
    <property type="match status" value="1"/>
</dbReference>
<dbReference type="GO" id="GO:0004674">
    <property type="term" value="F:protein serine/threonine kinase activity"/>
    <property type="evidence" value="ECO:0007669"/>
    <property type="project" value="TreeGrafter"/>
</dbReference>
<evidence type="ECO:0000313" key="3">
    <source>
        <dbReference type="Proteomes" id="UP000813427"/>
    </source>
</evidence>
<reference evidence="2" key="1">
    <citation type="journal article" date="2021" name="Nat. Commun.">
        <title>Genetic determinants of endophytism in the Arabidopsis root mycobiome.</title>
        <authorList>
            <person name="Mesny F."/>
            <person name="Miyauchi S."/>
            <person name="Thiergart T."/>
            <person name="Pickel B."/>
            <person name="Atanasova L."/>
            <person name="Karlsson M."/>
            <person name="Huettel B."/>
            <person name="Barry K.W."/>
            <person name="Haridas S."/>
            <person name="Chen C."/>
            <person name="Bauer D."/>
            <person name="Andreopoulos W."/>
            <person name="Pangilinan J."/>
            <person name="LaButti K."/>
            <person name="Riley R."/>
            <person name="Lipzen A."/>
            <person name="Clum A."/>
            <person name="Drula E."/>
            <person name="Henrissat B."/>
            <person name="Kohler A."/>
            <person name="Grigoriev I.V."/>
            <person name="Martin F.M."/>
            <person name="Hacquard S."/>
        </authorList>
    </citation>
    <scope>NUCLEOTIDE SEQUENCE</scope>
    <source>
        <strain evidence="2">MPI-SDFR-AT-0068</strain>
    </source>
</reference>
<comment type="caution">
    <text evidence="2">The sequence shown here is derived from an EMBL/GenBank/DDBJ whole genome shotgun (WGS) entry which is preliminary data.</text>
</comment>
<dbReference type="EMBL" id="JAGPXF010000003">
    <property type="protein sequence ID" value="KAH7251373.1"/>
    <property type="molecule type" value="Genomic_DNA"/>
</dbReference>
<keyword evidence="2" id="KW-0808">Transferase</keyword>
<dbReference type="PANTHER" id="PTHR24359">
    <property type="entry name" value="SERINE/THREONINE-PROTEIN KINASE SBK1"/>
    <property type="match status" value="1"/>
</dbReference>
<dbReference type="GO" id="GO:0005524">
    <property type="term" value="F:ATP binding"/>
    <property type="evidence" value="ECO:0007669"/>
    <property type="project" value="InterPro"/>
</dbReference>
<accession>A0A8K0WEA1</accession>
<dbReference type="Gene3D" id="3.30.200.20">
    <property type="entry name" value="Phosphorylase Kinase, domain 1"/>
    <property type="match status" value="1"/>
</dbReference>
<organism evidence="2 3">
    <name type="scientific">Fusarium tricinctum</name>
    <dbReference type="NCBI Taxonomy" id="61284"/>
    <lineage>
        <taxon>Eukaryota</taxon>
        <taxon>Fungi</taxon>
        <taxon>Dikarya</taxon>
        <taxon>Ascomycota</taxon>
        <taxon>Pezizomycotina</taxon>
        <taxon>Sordariomycetes</taxon>
        <taxon>Hypocreomycetidae</taxon>
        <taxon>Hypocreales</taxon>
        <taxon>Nectriaceae</taxon>
        <taxon>Fusarium</taxon>
        <taxon>Fusarium tricinctum species complex</taxon>
    </lineage>
</organism>
<dbReference type="CDD" id="cd00180">
    <property type="entry name" value="PKc"/>
    <property type="match status" value="1"/>
</dbReference>
<dbReference type="InterPro" id="IPR011009">
    <property type="entry name" value="Kinase-like_dom_sf"/>
</dbReference>
<dbReference type="InterPro" id="IPR000719">
    <property type="entry name" value="Prot_kinase_dom"/>
</dbReference>
<dbReference type="Gene3D" id="1.10.510.10">
    <property type="entry name" value="Transferase(Phosphotransferase) domain 1"/>
    <property type="match status" value="1"/>
</dbReference>
<protein>
    <submittedName>
        <fullName evidence="2">Kinase-like domain-containing protein</fullName>
    </submittedName>
</protein>
<gene>
    <name evidence="2" type="ORF">BKA59DRAFT_392589</name>
</gene>
<dbReference type="Pfam" id="PF00069">
    <property type="entry name" value="Pkinase"/>
    <property type="match status" value="1"/>
</dbReference>
<keyword evidence="3" id="KW-1185">Reference proteome</keyword>
<evidence type="ECO:0000313" key="2">
    <source>
        <dbReference type="EMBL" id="KAH7251373.1"/>
    </source>
</evidence>
<dbReference type="AlphaFoldDB" id="A0A8K0WEA1"/>
<proteinExistence type="predicted"/>
<dbReference type="SMART" id="SM00220">
    <property type="entry name" value="S_TKc"/>
    <property type="match status" value="1"/>
</dbReference>
<name>A0A8K0WEA1_9HYPO</name>
<keyword evidence="2" id="KW-0418">Kinase</keyword>
<feature type="domain" description="Protein kinase" evidence="1">
    <location>
        <begin position="225"/>
        <end position="528"/>
    </location>
</feature>
<dbReference type="SUPFAM" id="SSF56112">
    <property type="entry name" value="Protein kinase-like (PK-like)"/>
    <property type="match status" value="1"/>
</dbReference>
<dbReference type="OrthoDB" id="1046782at2759"/>
<dbReference type="PROSITE" id="PS50011">
    <property type="entry name" value="PROTEIN_KINASE_DOM"/>
    <property type="match status" value="1"/>
</dbReference>
<dbReference type="Proteomes" id="UP000813427">
    <property type="component" value="Unassembled WGS sequence"/>
</dbReference>
<evidence type="ECO:0000259" key="1">
    <source>
        <dbReference type="PROSITE" id="PS50011"/>
    </source>
</evidence>